<feature type="chain" id="PRO_5030688768" description="NAD-dependent epimerase/dehydratase domain-containing protein" evidence="1">
    <location>
        <begin position="20"/>
        <end position="313"/>
    </location>
</feature>
<evidence type="ECO:0000313" key="3">
    <source>
        <dbReference type="EMBL" id="CAE0479320.1"/>
    </source>
</evidence>
<evidence type="ECO:0000256" key="1">
    <source>
        <dbReference type="SAM" id="SignalP"/>
    </source>
</evidence>
<dbReference type="GO" id="GO:0044877">
    <property type="term" value="F:protein-containing complex binding"/>
    <property type="evidence" value="ECO:0007669"/>
    <property type="project" value="TreeGrafter"/>
</dbReference>
<gene>
    <name evidence="3" type="ORF">CDEB00056_LOCUS24174</name>
</gene>
<dbReference type="PANTHER" id="PTHR12126:SF15">
    <property type="entry name" value="NAD(P)-BINDING DOMAIN-CONTAINING PROTEIN"/>
    <property type="match status" value="1"/>
</dbReference>
<dbReference type="InterPro" id="IPR036291">
    <property type="entry name" value="NAD(P)-bd_dom_sf"/>
</dbReference>
<dbReference type="Pfam" id="PF01370">
    <property type="entry name" value="Epimerase"/>
    <property type="match status" value="1"/>
</dbReference>
<dbReference type="InterPro" id="IPR051207">
    <property type="entry name" value="ComplexI_NDUFA9_subunit"/>
</dbReference>
<sequence>MSATLGTLMLLAVIGSVRAFSSLSLRPATDKISSRDVELMMAKDNANNSVFQKGNKGKILVLGGSGFLGGTIAQRAALEGYSVTSLSRRGKPEKDPKDFTNDKIDYRIGDARESLVIENILDEGDYTAIFHCIGILLDGDSGLRSFNRFVSGSGSVPEENATYDEITRLTAFNAIAAAESYVSKRGGGPLPFIFTSAAEAGWPDVRGGKFVERTLTPRWLKRYLEAKRSVENRLMNSPQTLLRPVIFRPSLIYSLDKIASLPPWGAFFVGNRVGLPFVDRPVSVQTLSTAAVRSISKEVRGVQRFKEIDQLSK</sequence>
<keyword evidence="1" id="KW-0732">Signal</keyword>
<dbReference type="GO" id="GO:0005739">
    <property type="term" value="C:mitochondrion"/>
    <property type="evidence" value="ECO:0007669"/>
    <property type="project" value="TreeGrafter"/>
</dbReference>
<accession>A0A7S3QJZ9</accession>
<reference evidence="3" key="1">
    <citation type="submission" date="2021-01" db="EMBL/GenBank/DDBJ databases">
        <authorList>
            <person name="Corre E."/>
            <person name="Pelletier E."/>
            <person name="Niang G."/>
            <person name="Scheremetjew M."/>
            <person name="Finn R."/>
            <person name="Kale V."/>
            <person name="Holt S."/>
            <person name="Cochrane G."/>
            <person name="Meng A."/>
            <person name="Brown T."/>
            <person name="Cohen L."/>
        </authorList>
    </citation>
    <scope>NUCLEOTIDE SEQUENCE</scope>
    <source>
        <strain evidence="3">MM31A-1</strain>
    </source>
</reference>
<protein>
    <recommendedName>
        <fullName evidence="2">NAD-dependent epimerase/dehydratase domain-containing protein</fullName>
    </recommendedName>
</protein>
<feature type="signal peptide" evidence="1">
    <location>
        <begin position="1"/>
        <end position="19"/>
    </location>
</feature>
<feature type="domain" description="NAD-dependent epimerase/dehydratase" evidence="2">
    <location>
        <begin position="59"/>
        <end position="134"/>
    </location>
</feature>
<dbReference type="SUPFAM" id="SSF51735">
    <property type="entry name" value="NAD(P)-binding Rossmann-fold domains"/>
    <property type="match status" value="1"/>
</dbReference>
<dbReference type="EMBL" id="HBIO01031538">
    <property type="protein sequence ID" value="CAE0479320.1"/>
    <property type="molecule type" value="Transcribed_RNA"/>
</dbReference>
<dbReference type="AlphaFoldDB" id="A0A7S3QJZ9"/>
<proteinExistence type="predicted"/>
<evidence type="ECO:0000259" key="2">
    <source>
        <dbReference type="Pfam" id="PF01370"/>
    </source>
</evidence>
<name>A0A7S3QJZ9_9STRA</name>
<dbReference type="Gene3D" id="3.40.50.720">
    <property type="entry name" value="NAD(P)-binding Rossmann-like Domain"/>
    <property type="match status" value="1"/>
</dbReference>
<dbReference type="PANTHER" id="PTHR12126">
    <property type="entry name" value="NADH-UBIQUINONE OXIDOREDUCTASE 39 KDA SUBUNIT-RELATED"/>
    <property type="match status" value="1"/>
</dbReference>
<dbReference type="InterPro" id="IPR001509">
    <property type="entry name" value="Epimerase_deHydtase"/>
</dbReference>
<organism evidence="3">
    <name type="scientific">Chaetoceros debilis</name>
    <dbReference type="NCBI Taxonomy" id="122233"/>
    <lineage>
        <taxon>Eukaryota</taxon>
        <taxon>Sar</taxon>
        <taxon>Stramenopiles</taxon>
        <taxon>Ochrophyta</taxon>
        <taxon>Bacillariophyta</taxon>
        <taxon>Coscinodiscophyceae</taxon>
        <taxon>Chaetocerotophycidae</taxon>
        <taxon>Chaetocerotales</taxon>
        <taxon>Chaetocerotaceae</taxon>
        <taxon>Chaetoceros</taxon>
    </lineage>
</organism>